<reference evidence="1" key="1">
    <citation type="submission" date="2022-12" db="EMBL/GenBank/DDBJ databases">
        <title>Draft genome assemblies for two species of Escallonia (Escalloniales).</title>
        <authorList>
            <person name="Chanderbali A."/>
            <person name="Dervinis C."/>
            <person name="Anghel I."/>
            <person name="Soltis D."/>
            <person name="Soltis P."/>
            <person name="Zapata F."/>
        </authorList>
    </citation>
    <scope>NUCLEOTIDE SEQUENCE</scope>
    <source>
        <strain evidence="1">UCBG92.1500</strain>
        <tissue evidence="1">Leaf</tissue>
    </source>
</reference>
<accession>A0AA88UVG7</accession>
<evidence type="ECO:0000313" key="1">
    <source>
        <dbReference type="EMBL" id="KAK2995428.1"/>
    </source>
</evidence>
<comment type="caution">
    <text evidence="1">The sequence shown here is derived from an EMBL/GenBank/DDBJ whole genome shotgun (WGS) entry which is preliminary data.</text>
</comment>
<proteinExistence type="predicted"/>
<organism evidence="1 2">
    <name type="scientific">Escallonia rubra</name>
    <dbReference type="NCBI Taxonomy" id="112253"/>
    <lineage>
        <taxon>Eukaryota</taxon>
        <taxon>Viridiplantae</taxon>
        <taxon>Streptophyta</taxon>
        <taxon>Embryophyta</taxon>
        <taxon>Tracheophyta</taxon>
        <taxon>Spermatophyta</taxon>
        <taxon>Magnoliopsida</taxon>
        <taxon>eudicotyledons</taxon>
        <taxon>Gunneridae</taxon>
        <taxon>Pentapetalae</taxon>
        <taxon>asterids</taxon>
        <taxon>campanulids</taxon>
        <taxon>Escalloniales</taxon>
        <taxon>Escalloniaceae</taxon>
        <taxon>Escallonia</taxon>
    </lineage>
</organism>
<sequence length="123" mass="14021">MEANRDPVETRMVERSQFVYGLETILSSIASKEPLFPGCRSAFIRFYFHPFPGEGHRRVHVVKQGQRKRNWVGVQCTACVAYAKQAYIGYKIEKNARGIQSEMPKRKGTRRVGLVESITSNGE</sequence>
<gene>
    <name evidence="1" type="ORF">RJ640_029060</name>
</gene>
<evidence type="ECO:0000313" key="2">
    <source>
        <dbReference type="Proteomes" id="UP001187471"/>
    </source>
</evidence>
<name>A0AA88UVG7_9ASTE</name>
<dbReference type="EMBL" id="JAVXUO010000105">
    <property type="protein sequence ID" value="KAK2995428.1"/>
    <property type="molecule type" value="Genomic_DNA"/>
</dbReference>
<dbReference type="AlphaFoldDB" id="A0AA88UVG7"/>
<dbReference type="Proteomes" id="UP001187471">
    <property type="component" value="Unassembled WGS sequence"/>
</dbReference>
<keyword evidence="2" id="KW-1185">Reference proteome</keyword>
<protein>
    <submittedName>
        <fullName evidence="1">Uncharacterized protein</fullName>
    </submittedName>
</protein>